<evidence type="ECO:0000313" key="1">
    <source>
        <dbReference type="EMBL" id="CAB4175147.1"/>
    </source>
</evidence>
<reference evidence="3" key="1">
    <citation type="submission" date="2020-05" db="EMBL/GenBank/DDBJ databases">
        <authorList>
            <person name="Chiriac C."/>
            <person name="Salcher M."/>
            <person name="Ghai R."/>
            <person name="Kavagutti S V."/>
        </authorList>
    </citation>
    <scope>NUCLEOTIDE SEQUENCE</scope>
</reference>
<gene>
    <name evidence="2" type="ORF">UFOVP1131_105</name>
    <name evidence="3" type="ORF">UFOVP1245_81</name>
    <name evidence="4" type="ORF">UFOVP1582_97</name>
    <name evidence="1" type="ORF">UFOVP966_119</name>
</gene>
<evidence type="ECO:0000313" key="2">
    <source>
        <dbReference type="EMBL" id="CAB4184991.1"/>
    </source>
</evidence>
<dbReference type="EMBL" id="LR798428">
    <property type="protein sequence ID" value="CAB5231492.1"/>
    <property type="molecule type" value="Genomic_DNA"/>
</dbReference>
<name>A0A6J5R763_9CAUD</name>
<organism evidence="3">
    <name type="scientific">uncultured Caudovirales phage</name>
    <dbReference type="NCBI Taxonomy" id="2100421"/>
    <lineage>
        <taxon>Viruses</taxon>
        <taxon>Duplodnaviria</taxon>
        <taxon>Heunggongvirae</taxon>
        <taxon>Uroviricota</taxon>
        <taxon>Caudoviricetes</taxon>
        <taxon>Peduoviridae</taxon>
        <taxon>Maltschvirus</taxon>
        <taxon>Maltschvirus maltsch</taxon>
    </lineage>
</organism>
<protein>
    <submittedName>
        <fullName evidence="3">Uncharacterized protein</fullName>
    </submittedName>
</protein>
<sequence length="68" mass="7502">MKHQHLEGHIHVDCPDSAYGTRYSACSCCNGFLDDVKNNVYELQQSARDKGLCPGCGSDWCMGSCDDE</sequence>
<accession>A0A6J5R763</accession>
<dbReference type="EMBL" id="LR797071">
    <property type="protein sequence ID" value="CAB4184991.1"/>
    <property type="molecule type" value="Genomic_DNA"/>
</dbReference>
<dbReference type="EMBL" id="LR797185">
    <property type="protein sequence ID" value="CAB4192769.1"/>
    <property type="molecule type" value="Genomic_DNA"/>
</dbReference>
<dbReference type="EMBL" id="LR796919">
    <property type="protein sequence ID" value="CAB4175147.1"/>
    <property type="molecule type" value="Genomic_DNA"/>
</dbReference>
<proteinExistence type="predicted"/>
<evidence type="ECO:0000313" key="4">
    <source>
        <dbReference type="EMBL" id="CAB5231492.1"/>
    </source>
</evidence>
<evidence type="ECO:0000313" key="3">
    <source>
        <dbReference type="EMBL" id="CAB4192769.1"/>
    </source>
</evidence>